<dbReference type="InterPro" id="IPR014031">
    <property type="entry name" value="Ketoacyl_synth_C"/>
</dbReference>
<evidence type="ECO:0000313" key="13">
    <source>
        <dbReference type="EMBL" id="KAK8059985.1"/>
    </source>
</evidence>
<evidence type="ECO:0000256" key="3">
    <source>
        <dbReference type="ARBA" id="ARBA00022553"/>
    </source>
</evidence>
<feature type="active site" description="Proton donor; for dehydratase activity" evidence="8">
    <location>
        <position position="1567"/>
    </location>
</feature>
<dbReference type="InterPro" id="IPR049900">
    <property type="entry name" value="PKS_mFAS_DH"/>
</dbReference>
<feature type="active site" description="Proton acceptor; for dehydratase activity" evidence="8">
    <location>
        <position position="1379"/>
    </location>
</feature>
<dbReference type="InterPro" id="IPR020841">
    <property type="entry name" value="PKS_Beta-ketoAc_synthase_dom"/>
</dbReference>
<name>A0ABR1UM25_9PEZI</name>
<sequence length="2783" mass="303359">MTPSLLVFGPQTRPSPDDLEALREELVSNRLLWKIYFAALDLPEFWQKLVAFDPELAKLPAKSYIHDLVEWLKTGAKDERDTRYFALRCPITLTFLLNFLIQIKQYLCFLRSVDTGEAGDVQAFMLKRLQHGGVHGFCVGFLCAITVSLSKSEEEIAENAARVLPLALAIGVYVDKDATNEPTTCISARWRHKQVNALDKALAVLKAYPEAYVAGITDETSMTITIPDVHLAGLVPGLEGHGFSVREIPVDGRFHSTVYTSAAERLVAFFAKTPDLRLPGPEQLQIPVRSSTDGKIICGGDLVRHALDNTLLKLVNWYQTVTLAMADLQQKQKCIALAGLSNHFPLSLVKSPDIQLQLLRDLGEKGTELDDNPSSTTGPDPLPGSPNGGNGTEGSWVFASDEDLSGDESSTNDVPSDFPAHSVAVVGMAGRFPGANSVEELWGLLSSGMSSVQRAPDRIGLDHLSGDYSQKKWWGNFIDEPDTFDHKLFKKSPREALACDPQQRKLLEVVYEALESSGYFGAQTCHPLASTDYGCYIGATQNNYVNNVSTQAPSAYATIGTGRSFISGAVSHYFGFTGPALTVDTACSSSLVAIHTACQAILAGDCTAAIAGGTNIITSPHDYRDLQAAGFLSPTGQCKPFDAGADGYCRGEAVAVVVLKSLTAAIQDHDRILGVVMGSAVNQNANEAHITVPHAGSQTSLYRKVMSMAQVAPGDVTFVEAHGTGTTVGDPIEVSSLREAFAGASQRDSTLYFSSIKGNMGHAESAAGVTGLVKVLLMMKHGQIPPQASHQSLNPSIPALEPDRMAIPRQLTPWQPPRQVACVNSYGAAGSNSAVMACGPPKSNPSPSTPSPHVGLPSKLPLIISAATKSSLSQYCQKLLDWLQQGRTPELSDAQFTDLLFNLANRANQSLEHSLLASVSDIRDLKMKLSAATREDIPAFTSAPSPKPLVLVFGGQESQFVGLSKSVHAGSDIFRHHLDHCQNLLIQLGFEGIYPAIFQQHPIANIVTLHSALFSIQYASAKSWMDCGLRVSAVVGHSFGQLTALCISGILSLSDAIRLVTGRAALIKTHWGDEPGSMVSIQAERQKVEELVALLDRVKGQTDSYAEIACFNGPKSHVVVGSSESIDWLESFIAEEGPRDGIRAKRLAVTHGFHSVFTEPLLPHLEDIASDLQWKSPTIHVELCEEGPISQKLDHHHVTRHTRGPVYFQSAIERLETKHPECVWLEAGRGSSVTQLVRGSLKSPEHHSFFSPQLAAQELPGRLPGSYPEARETSTAFDSLADINVKLWKAGHKVQYWQFHPSQRLQYQDLSLPPYQFQKTRHWLPYVVPKVHDGTTEPDQPDGSKRHELLSLVQGDKLGEAVFRISPKSERFKVLVSSHIMADRAAMPASLYVEVAARAALSLQEDLPATTWVPTVEDLVMKSPIGLDPESDVSLAMQRLDGADHAPSWSFIILLATSSCVKPQETTTGVVHLNRRTDVQRAHTFKRFETLVGPARREHILQHPDAERMQGKHIYRAFSQIVQYSDLFKGIKTISCLGGETAGEVRISPNANDVAPDRCVADTPMVDSFMQFAGFLSNYFNDASSPGNLFVCHHIEHLEFGPGFSPDAGHWSVFASMTDSTEESTSVDVYVFEAQSSRLVLTALGMNFSRISCATLTRIIDNAGVDKPKATIDNKADTQKVAIEEPSLKLNSTASCPKPAGLSSTKRPEILQIIANIADVELEEISGDITLPDIGIDSLGVTEMISDISSLLHVDLDLATMLSLADINALVAHLDERLGLHLAASADGPSVCRDDAEAQVGSSEPAMAPLQHTHVKPNEHPLHIDEVNSEPSSPTGPAVHSAYDAFNAVRLSYDELGTAACALDYWSDMYRDDARLMMAYIAEAFAKLGCDLRALTPGTVVPPLERVLPRHHKLIGQLHLFLVDEGVVVSSPGSTSGFMRAYAVIDETPGQLVYQQIIPKRHQNATVRDLIRAVGSQLAECLVGEADGLQIVFGNKTNKKTLEDLYENWPMLVAATKLLGNFLLQAFTVNGDNAKPATAGGQKPFRILEIGAGTGGTTRYIVDFLQKHGIPFEYHFTDLSGSLVQKAKRSFKTLVPDGAMTFGVLDIEHEPPAEFLEAFHVVISTNCIHATRDLARSLTNVRKMVRLDGAVALIEMTRTMYIFDIIVGLLEGWWLFEDGRSHALADEARWTKAMLGAGFKEVLFSDGESTESRTVRVIGGFPQSAPAQQAKHVVSKHTAKTPGFAVEEVVYKTIAGQNIYADVYCPDNVVPDKKMPIALMIHGGSHILFSRKDIRPPQTRIMLEMGLLPVSLDHRLCPEVALAEGPMVDVCDALDWARTVLPHLQLKNPNIRPDPDRVVVVGWSSGGQLALSTGWTAPRRGLKPPDAILAFYSPTDYEDEWWQSPIQPVGAEDWGLEYDVLEAIQDEPGRACCQRRGRGGRVDWNALPQPSIEEIRRCSPLAQVRAENFATPTFMIHGTADDLIPYTQSVRTVEEMQSRGIDARLVVIPGAPHVCDMSSDPESAGWKTVLKAYEWLETYKKIGVSALVNKVGWPPDVLVRILRYAIGNGLFIEIAPEVFAHGAASAFLAQNNDVSAVGRMTTGWGAKNMLSIPEWLKQRQQQRGDAGVAKDYHAYMTGRAGLYRYSHANLAGAWDWSTVGAKTIVDVGGSAGHSCLALADVCPEAKFIVQEVNTVALEQGRQAMQSLPRAITDRVTFEQCDFLTPQQTIGDIYIFRHILHDWSDENSVKIVKSLVPALQSGATVLICEGIMPEPPAKRANTWD</sequence>
<evidence type="ECO:0000313" key="14">
    <source>
        <dbReference type="Proteomes" id="UP001446871"/>
    </source>
</evidence>
<keyword evidence="2" id="KW-0596">Phosphopantetheine</keyword>
<reference evidence="13 14" key="1">
    <citation type="submission" date="2023-01" db="EMBL/GenBank/DDBJ databases">
        <title>Analysis of 21 Apiospora genomes using comparative genomics revels a genus with tremendous synthesis potential of carbohydrate active enzymes and secondary metabolites.</title>
        <authorList>
            <person name="Sorensen T."/>
        </authorList>
    </citation>
    <scope>NUCLEOTIDE SEQUENCE [LARGE SCALE GENOMIC DNA]</scope>
    <source>
        <strain evidence="13 14">CBS 83171</strain>
    </source>
</reference>
<organism evidence="13 14">
    <name type="scientific">Apiospora saccharicola</name>
    <dbReference type="NCBI Taxonomy" id="335842"/>
    <lineage>
        <taxon>Eukaryota</taxon>
        <taxon>Fungi</taxon>
        <taxon>Dikarya</taxon>
        <taxon>Ascomycota</taxon>
        <taxon>Pezizomycotina</taxon>
        <taxon>Sordariomycetes</taxon>
        <taxon>Xylariomycetidae</taxon>
        <taxon>Amphisphaeriales</taxon>
        <taxon>Apiosporaceae</taxon>
        <taxon>Apiospora</taxon>
    </lineage>
</organism>
<feature type="domain" description="PKS/mFAS DH" evidence="12">
    <location>
        <begin position="1347"/>
        <end position="1657"/>
    </location>
</feature>
<dbReference type="Gene3D" id="3.10.129.110">
    <property type="entry name" value="Polyketide synthase dehydratase"/>
    <property type="match status" value="1"/>
</dbReference>
<dbReference type="Pfam" id="PF14765">
    <property type="entry name" value="PS-DH"/>
    <property type="match status" value="1"/>
</dbReference>
<comment type="caution">
    <text evidence="13">The sequence shown here is derived from an EMBL/GenBank/DDBJ whole genome shotgun (WGS) entry which is preliminary data.</text>
</comment>
<dbReference type="InterPro" id="IPR050091">
    <property type="entry name" value="PKS_NRPS_Biosynth_Enz"/>
</dbReference>
<protein>
    <submittedName>
        <fullName evidence="13">Polyketide synthase</fullName>
    </submittedName>
</protein>
<dbReference type="Pfam" id="PF00550">
    <property type="entry name" value="PP-binding"/>
    <property type="match status" value="1"/>
</dbReference>
<feature type="domain" description="Carrier" evidence="10">
    <location>
        <begin position="1704"/>
        <end position="1778"/>
    </location>
</feature>
<dbReference type="InterPro" id="IPR041068">
    <property type="entry name" value="HTH_51"/>
</dbReference>
<dbReference type="Gene3D" id="1.10.1200.10">
    <property type="entry name" value="ACP-like"/>
    <property type="match status" value="1"/>
</dbReference>
<dbReference type="InterPro" id="IPR009081">
    <property type="entry name" value="PP-bd_ACP"/>
</dbReference>
<evidence type="ECO:0000256" key="8">
    <source>
        <dbReference type="PROSITE-ProRule" id="PRU01363"/>
    </source>
</evidence>
<keyword evidence="7" id="KW-0511">Multifunctional enzyme</keyword>
<dbReference type="InterPro" id="IPR001227">
    <property type="entry name" value="Ac_transferase_dom_sf"/>
</dbReference>
<accession>A0ABR1UM25</accession>
<dbReference type="SUPFAM" id="SSF53474">
    <property type="entry name" value="alpha/beta-Hydrolases"/>
    <property type="match status" value="1"/>
</dbReference>
<dbReference type="InterPro" id="IPR036388">
    <property type="entry name" value="WH-like_DNA-bd_sf"/>
</dbReference>
<proteinExistence type="predicted"/>
<evidence type="ECO:0000259" key="10">
    <source>
        <dbReference type="PROSITE" id="PS50075"/>
    </source>
</evidence>
<evidence type="ECO:0000256" key="5">
    <source>
        <dbReference type="ARBA" id="ARBA00022679"/>
    </source>
</evidence>
<dbReference type="Gene3D" id="3.40.50.150">
    <property type="entry name" value="Vaccinia Virus protein VP39"/>
    <property type="match status" value="2"/>
</dbReference>
<feature type="region of interest" description="C-terminal hotdog fold" evidence="8">
    <location>
        <begin position="1506"/>
        <end position="1657"/>
    </location>
</feature>
<evidence type="ECO:0000256" key="4">
    <source>
        <dbReference type="ARBA" id="ARBA00022603"/>
    </source>
</evidence>
<dbReference type="InterPro" id="IPR049551">
    <property type="entry name" value="PKS_DH_C"/>
</dbReference>
<dbReference type="Pfam" id="PF00698">
    <property type="entry name" value="Acyl_transf_1"/>
    <property type="match status" value="1"/>
</dbReference>
<dbReference type="Proteomes" id="UP001446871">
    <property type="component" value="Unassembled WGS sequence"/>
</dbReference>
<dbReference type="SUPFAM" id="SSF53901">
    <property type="entry name" value="Thiolase-like"/>
    <property type="match status" value="1"/>
</dbReference>
<evidence type="ECO:0000256" key="7">
    <source>
        <dbReference type="ARBA" id="ARBA00023268"/>
    </source>
</evidence>
<dbReference type="InterPro" id="IPR018201">
    <property type="entry name" value="Ketoacyl_synth_AS"/>
</dbReference>
<dbReference type="InterPro" id="IPR001077">
    <property type="entry name" value="COMT_C"/>
</dbReference>
<dbReference type="SUPFAM" id="SSF53335">
    <property type="entry name" value="S-adenosyl-L-methionine-dependent methyltransferases"/>
    <property type="match status" value="2"/>
</dbReference>
<dbReference type="Pfam" id="PF08242">
    <property type="entry name" value="Methyltransf_12"/>
    <property type="match status" value="1"/>
</dbReference>
<dbReference type="InterPro" id="IPR013217">
    <property type="entry name" value="Methyltransf_12"/>
</dbReference>
<dbReference type="Pfam" id="PF02801">
    <property type="entry name" value="Ketoacyl-synt_C"/>
    <property type="match status" value="1"/>
</dbReference>
<dbReference type="Pfam" id="PF20434">
    <property type="entry name" value="BD-FAE"/>
    <property type="match status" value="1"/>
</dbReference>
<dbReference type="SMART" id="SM00825">
    <property type="entry name" value="PKS_KS"/>
    <property type="match status" value="1"/>
</dbReference>
<dbReference type="SUPFAM" id="SSF55048">
    <property type="entry name" value="Probable ACP-binding domain of malonyl-CoA ACP transacylase"/>
    <property type="match status" value="1"/>
</dbReference>
<dbReference type="Pfam" id="PF00891">
    <property type="entry name" value="Methyltransf_2"/>
    <property type="match status" value="1"/>
</dbReference>
<dbReference type="PROSITE" id="PS51683">
    <property type="entry name" value="SAM_OMT_II"/>
    <property type="match status" value="1"/>
</dbReference>
<dbReference type="InterPro" id="IPR016461">
    <property type="entry name" value="COMT-like"/>
</dbReference>
<evidence type="ECO:0000259" key="11">
    <source>
        <dbReference type="PROSITE" id="PS52004"/>
    </source>
</evidence>
<dbReference type="PROSITE" id="PS52004">
    <property type="entry name" value="KS3_2"/>
    <property type="match status" value="1"/>
</dbReference>
<dbReference type="Gene3D" id="3.40.47.10">
    <property type="match status" value="1"/>
</dbReference>
<dbReference type="InterPro" id="IPR014043">
    <property type="entry name" value="Acyl_transferase_dom"/>
</dbReference>
<dbReference type="PROSITE" id="PS50075">
    <property type="entry name" value="CARRIER"/>
    <property type="match status" value="1"/>
</dbReference>
<comment type="pathway">
    <text evidence="1">Secondary metabolite biosynthesis; terpenoid biosynthesis.</text>
</comment>
<feature type="region of interest" description="N-terminal hotdog fold" evidence="8">
    <location>
        <begin position="1347"/>
        <end position="1484"/>
    </location>
</feature>
<dbReference type="PROSITE" id="PS00606">
    <property type="entry name" value="KS3_1"/>
    <property type="match status" value="1"/>
</dbReference>
<evidence type="ECO:0000256" key="9">
    <source>
        <dbReference type="SAM" id="MobiDB-lite"/>
    </source>
</evidence>
<keyword evidence="14" id="KW-1185">Reference proteome</keyword>
<dbReference type="Gene3D" id="3.40.50.1820">
    <property type="entry name" value="alpha/beta hydrolase"/>
    <property type="match status" value="1"/>
</dbReference>
<keyword evidence="3" id="KW-0597">Phosphoprotein</keyword>
<keyword evidence="5" id="KW-0808">Transferase</keyword>
<evidence type="ECO:0000256" key="1">
    <source>
        <dbReference type="ARBA" id="ARBA00004721"/>
    </source>
</evidence>
<dbReference type="PROSITE" id="PS00012">
    <property type="entry name" value="PHOSPHOPANTETHEINE"/>
    <property type="match status" value="1"/>
</dbReference>
<feature type="region of interest" description="Disordered" evidence="9">
    <location>
        <begin position="365"/>
        <end position="416"/>
    </location>
</feature>
<dbReference type="InterPro" id="IPR036736">
    <property type="entry name" value="ACP-like_sf"/>
</dbReference>
<feature type="domain" description="Ketosynthase family 3 (KS3)" evidence="11">
    <location>
        <begin position="420"/>
        <end position="839"/>
    </location>
</feature>
<dbReference type="InterPro" id="IPR016036">
    <property type="entry name" value="Malonyl_transacylase_ACP-bd"/>
</dbReference>
<dbReference type="Gene3D" id="3.40.366.10">
    <property type="entry name" value="Malonyl-Coenzyme A Acyl Carrier Protein, domain 2"/>
    <property type="match status" value="3"/>
</dbReference>
<dbReference type="PROSITE" id="PS52019">
    <property type="entry name" value="PKS_MFAS_DH"/>
    <property type="match status" value="1"/>
</dbReference>
<dbReference type="Pfam" id="PF18558">
    <property type="entry name" value="HTH_51"/>
    <property type="match status" value="1"/>
</dbReference>
<dbReference type="InterPro" id="IPR016035">
    <property type="entry name" value="Acyl_Trfase/lysoPLipase"/>
</dbReference>
<evidence type="ECO:0000256" key="6">
    <source>
        <dbReference type="ARBA" id="ARBA00022691"/>
    </source>
</evidence>
<dbReference type="SUPFAM" id="SSF52151">
    <property type="entry name" value="FabD/lysophospholipase-like"/>
    <property type="match status" value="1"/>
</dbReference>
<dbReference type="InterPro" id="IPR029058">
    <property type="entry name" value="AB_hydrolase_fold"/>
</dbReference>
<dbReference type="CDD" id="cd00833">
    <property type="entry name" value="PKS"/>
    <property type="match status" value="1"/>
</dbReference>
<dbReference type="InterPro" id="IPR042104">
    <property type="entry name" value="PKS_dehydratase_sf"/>
</dbReference>
<gene>
    <name evidence="13" type="ORF">PG996_009915</name>
</gene>
<dbReference type="InterPro" id="IPR049492">
    <property type="entry name" value="BD-FAE-like_dom"/>
</dbReference>
<dbReference type="CDD" id="cd02440">
    <property type="entry name" value="AdoMet_MTases"/>
    <property type="match status" value="2"/>
</dbReference>
<dbReference type="InterPro" id="IPR029063">
    <property type="entry name" value="SAM-dependent_MTases_sf"/>
</dbReference>
<dbReference type="SUPFAM" id="SSF47336">
    <property type="entry name" value="ACP-like"/>
    <property type="match status" value="1"/>
</dbReference>
<dbReference type="SMART" id="SM00827">
    <property type="entry name" value="PKS_AT"/>
    <property type="match status" value="1"/>
</dbReference>
<evidence type="ECO:0000259" key="12">
    <source>
        <dbReference type="PROSITE" id="PS52019"/>
    </source>
</evidence>
<dbReference type="InterPro" id="IPR014030">
    <property type="entry name" value="Ketoacyl_synth_N"/>
</dbReference>
<dbReference type="Gene3D" id="3.30.70.3290">
    <property type="match status" value="1"/>
</dbReference>
<dbReference type="Gene3D" id="1.10.10.10">
    <property type="entry name" value="Winged helix-like DNA-binding domain superfamily/Winged helix DNA-binding domain"/>
    <property type="match status" value="1"/>
</dbReference>
<keyword evidence="6" id="KW-0949">S-adenosyl-L-methionine</keyword>
<dbReference type="PANTHER" id="PTHR43775">
    <property type="entry name" value="FATTY ACID SYNTHASE"/>
    <property type="match status" value="1"/>
</dbReference>
<dbReference type="EMBL" id="JAQQWM010000006">
    <property type="protein sequence ID" value="KAK8059985.1"/>
    <property type="molecule type" value="Genomic_DNA"/>
</dbReference>
<dbReference type="InterPro" id="IPR006162">
    <property type="entry name" value="Ppantetheine_attach_site"/>
</dbReference>
<dbReference type="PANTHER" id="PTHR43775:SF21">
    <property type="entry name" value="NON-REDUCING POLYKETIDE SYNTHASE AUSA-RELATED"/>
    <property type="match status" value="1"/>
</dbReference>
<dbReference type="Pfam" id="PF00109">
    <property type="entry name" value="ketoacyl-synt"/>
    <property type="match status" value="1"/>
</dbReference>
<evidence type="ECO:0000256" key="2">
    <source>
        <dbReference type="ARBA" id="ARBA00022450"/>
    </source>
</evidence>
<keyword evidence="4" id="KW-0489">Methyltransferase</keyword>
<dbReference type="InterPro" id="IPR016039">
    <property type="entry name" value="Thiolase-like"/>
</dbReference>